<reference evidence="2 3" key="1">
    <citation type="journal article" date="2018" name="Biotechnol. Biofuels">
        <title>Integrative visual omics of the white-rot fungus Polyporus brumalis exposes the biotechnological potential of its oxidative enzymes for delignifying raw plant biomass.</title>
        <authorList>
            <person name="Miyauchi S."/>
            <person name="Rancon A."/>
            <person name="Drula E."/>
            <person name="Hage H."/>
            <person name="Chaduli D."/>
            <person name="Favel A."/>
            <person name="Grisel S."/>
            <person name="Henrissat B."/>
            <person name="Herpoel-Gimbert I."/>
            <person name="Ruiz-Duenas F.J."/>
            <person name="Chevret D."/>
            <person name="Hainaut M."/>
            <person name="Lin J."/>
            <person name="Wang M."/>
            <person name="Pangilinan J."/>
            <person name="Lipzen A."/>
            <person name="Lesage-Meessen L."/>
            <person name="Navarro D."/>
            <person name="Riley R."/>
            <person name="Grigoriev I.V."/>
            <person name="Zhou S."/>
            <person name="Raouche S."/>
            <person name="Rosso M.N."/>
        </authorList>
    </citation>
    <scope>NUCLEOTIDE SEQUENCE [LARGE SCALE GENOMIC DNA]</scope>
    <source>
        <strain evidence="2 3">BRFM 1820</strain>
    </source>
</reference>
<accession>A0A371CHG0</accession>
<evidence type="ECO:0000313" key="2">
    <source>
        <dbReference type="EMBL" id="RDX39706.1"/>
    </source>
</evidence>
<dbReference type="Gene3D" id="3.60.10.10">
    <property type="entry name" value="Endonuclease/exonuclease/phosphatase"/>
    <property type="match status" value="1"/>
</dbReference>
<evidence type="ECO:0008006" key="4">
    <source>
        <dbReference type="Google" id="ProtNLM"/>
    </source>
</evidence>
<dbReference type="Proteomes" id="UP000256964">
    <property type="component" value="Unassembled WGS sequence"/>
</dbReference>
<dbReference type="OrthoDB" id="2799478at2759"/>
<keyword evidence="3" id="KW-1185">Reference proteome</keyword>
<proteinExistence type="predicted"/>
<dbReference type="SUPFAM" id="SSF56219">
    <property type="entry name" value="DNase I-like"/>
    <property type="match status" value="1"/>
</dbReference>
<sequence>MDVDEAAEQPHAQEHAVPPASKGKGKARATTAELEQPCGNNIATTDEPQEEWDGWDSSQLLAARQESLQQVLRDRGRRGGGHNHPDGQTAGAGPSGARYEPSRSRNGMTLYGLSTVREERASHGHEEHESGRRSRWTHQHDSDDFRMRENADRSGHPTYYGERARSEYVPMPDTRAGDYLANRGRGPVLQRSPASRLRGLRGTQSPPLQPLGLDSPFVPRKLANLCDEEPAMERRRHEDRWSEPDHEQDGRAGWEQRPDEEWDEEHRQQREDGEVLPTALWATALRDDAAPTPVPLEGYPTIHRDDPETALRGMAIEWMREVWSDPANTVVLVHVYNYRYTEDDALNRRVAEALRRAFETLTGESDFDVVPPETEDGERRRARDLPSAWAIRGLSPEGTAAAVERGTWSSQAISFVAAPRTTAMQTWLFALDGFLVGNEQKIRDAVLRILCEDDMWTWLREMVSANPSFAGMSATHAVNEVPHLMAGDFNNVEDALDRLPVGEGPDQSILALDELKEDLGLMLADGWRMTYPSVREYTFQRGDGRNAVFSRLDRIYIAPALFDNAREWRICDAGVKTDHSLVLVQLTSENAPVVGPGRPIFPLQLLKDKTLARSIRNRGLQAMNELELLATEGGRAEVTNAQTILCNFKRDAMKLARTREREVVPKLLADIRDTERALRATKASKTLAEANKIAEAAALAMQLRQLKQRRFKQQQQNSRATHRLYGGVLVAFL</sequence>
<protein>
    <recommendedName>
        <fullName evidence="4">Endonuclease/exonuclease/phosphatase domain-containing protein</fullName>
    </recommendedName>
</protein>
<feature type="compositionally biased region" description="Basic and acidic residues" evidence="1">
    <location>
        <begin position="231"/>
        <end position="272"/>
    </location>
</feature>
<organism evidence="2 3">
    <name type="scientific">Lentinus brumalis</name>
    <dbReference type="NCBI Taxonomy" id="2498619"/>
    <lineage>
        <taxon>Eukaryota</taxon>
        <taxon>Fungi</taxon>
        <taxon>Dikarya</taxon>
        <taxon>Basidiomycota</taxon>
        <taxon>Agaricomycotina</taxon>
        <taxon>Agaricomycetes</taxon>
        <taxon>Polyporales</taxon>
        <taxon>Polyporaceae</taxon>
        <taxon>Lentinus</taxon>
    </lineage>
</organism>
<evidence type="ECO:0000313" key="3">
    <source>
        <dbReference type="Proteomes" id="UP000256964"/>
    </source>
</evidence>
<gene>
    <name evidence="2" type="ORF">OH76DRAFT_1490890</name>
</gene>
<feature type="region of interest" description="Disordered" evidence="1">
    <location>
        <begin position="1"/>
        <end position="192"/>
    </location>
</feature>
<dbReference type="InterPro" id="IPR036691">
    <property type="entry name" value="Endo/exonu/phosph_ase_sf"/>
</dbReference>
<dbReference type="EMBL" id="KZ857670">
    <property type="protein sequence ID" value="RDX39706.1"/>
    <property type="molecule type" value="Genomic_DNA"/>
</dbReference>
<feature type="region of interest" description="Disordered" evidence="1">
    <location>
        <begin position="229"/>
        <end position="272"/>
    </location>
</feature>
<feature type="compositionally biased region" description="Polar residues" evidence="1">
    <location>
        <begin position="56"/>
        <end position="70"/>
    </location>
</feature>
<evidence type="ECO:0000256" key="1">
    <source>
        <dbReference type="SAM" id="MobiDB-lite"/>
    </source>
</evidence>
<name>A0A371CHG0_9APHY</name>
<dbReference type="AlphaFoldDB" id="A0A371CHG0"/>
<feature type="compositionally biased region" description="Basic and acidic residues" evidence="1">
    <location>
        <begin position="116"/>
        <end position="155"/>
    </location>
</feature>